<dbReference type="AlphaFoldDB" id="A0A8E2DHF0"/>
<name>A0A8E2DHF0_9APHY</name>
<protein>
    <submittedName>
        <fullName evidence="2">Uncharacterized protein</fullName>
    </submittedName>
</protein>
<gene>
    <name evidence="2" type="ORF">OBBRIDRAFT_836860</name>
</gene>
<dbReference type="EMBL" id="KV722462">
    <property type="protein sequence ID" value="OCH88120.1"/>
    <property type="molecule type" value="Genomic_DNA"/>
</dbReference>
<feature type="compositionally biased region" description="Low complexity" evidence="1">
    <location>
        <begin position="138"/>
        <end position="161"/>
    </location>
</feature>
<feature type="region of interest" description="Disordered" evidence="1">
    <location>
        <begin position="115"/>
        <end position="171"/>
    </location>
</feature>
<keyword evidence="3" id="KW-1185">Reference proteome</keyword>
<evidence type="ECO:0000256" key="1">
    <source>
        <dbReference type="SAM" id="MobiDB-lite"/>
    </source>
</evidence>
<organism evidence="2 3">
    <name type="scientific">Obba rivulosa</name>
    <dbReference type="NCBI Taxonomy" id="1052685"/>
    <lineage>
        <taxon>Eukaryota</taxon>
        <taxon>Fungi</taxon>
        <taxon>Dikarya</taxon>
        <taxon>Basidiomycota</taxon>
        <taxon>Agaricomycotina</taxon>
        <taxon>Agaricomycetes</taxon>
        <taxon>Polyporales</taxon>
        <taxon>Gelatoporiaceae</taxon>
        <taxon>Obba</taxon>
    </lineage>
</organism>
<evidence type="ECO:0000313" key="3">
    <source>
        <dbReference type="Proteomes" id="UP000250043"/>
    </source>
</evidence>
<evidence type="ECO:0000313" key="2">
    <source>
        <dbReference type="EMBL" id="OCH88120.1"/>
    </source>
</evidence>
<sequence length="193" mass="20824">MMTIKEEPCPDVKLFPSHTFEEGLGFHLEPSGDSVDKRAPKKEFSMENMSTPPFSSKGGMQPIAISSRYTKRRRYGPYYRGCRGGVRKQMAEEAEVLGIISEALAGAATSVGCDSVPTVSEEDVSAGHPMRSRDALRGVSPVGLALSSSSQSLQSSDSGSQRATPSPSRIPRTYASYVIRLSLASPGSRIHRQ</sequence>
<proteinExistence type="predicted"/>
<dbReference type="Proteomes" id="UP000250043">
    <property type="component" value="Unassembled WGS sequence"/>
</dbReference>
<reference evidence="2 3" key="1">
    <citation type="submission" date="2016-07" db="EMBL/GenBank/DDBJ databases">
        <title>Draft genome of the white-rot fungus Obba rivulosa 3A-2.</title>
        <authorList>
            <consortium name="DOE Joint Genome Institute"/>
            <person name="Miettinen O."/>
            <person name="Riley R."/>
            <person name="Acob R."/>
            <person name="Barry K."/>
            <person name="Cullen D."/>
            <person name="De Vries R."/>
            <person name="Hainaut M."/>
            <person name="Hatakka A."/>
            <person name="Henrissat B."/>
            <person name="Hilden K."/>
            <person name="Kuo R."/>
            <person name="Labutti K."/>
            <person name="Lipzen A."/>
            <person name="Makela M.R."/>
            <person name="Sandor L."/>
            <person name="Spatafora J.W."/>
            <person name="Grigoriev I.V."/>
            <person name="Hibbett D.S."/>
        </authorList>
    </citation>
    <scope>NUCLEOTIDE SEQUENCE [LARGE SCALE GENOMIC DNA]</scope>
    <source>
        <strain evidence="2 3">3A-2</strain>
    </source>
</reference>
<accession>A0A8E2DHF0</accession>